<protein>
    <submittedName>
        <fullName evidence="3">DUF4082 domain-containing protein</fullName>
    </submittedName>
</protein>
<accession>A0ABR8D8S2</accession>
<keyword evidence="1" id="KW-0812">Transmembrane</keyword>
<proteinExistence type="predicted"/>
<feature type="transmembrane region" description="Helical" evidence="1">
    <location>
        <begin position="12"/>
        <end position="36"/>
    </location>
</feature>
<keyword evidence="1" id="KW-0472">Membrane</keyword>
<keyword evidence="4" id="KW-1185">Reference proteome</keyword>
<gene>
    <name evidence="3" type="ORF">H6G83_18690</name>
</gene>
<name>A0ABR8D8S2_9NOST</name>
<organism evidence="3 4">
    <name type="scientific">Anabaena azotica FACHB-119</name>
    <dbReference type="NCBI Taxonomy" id="947527"/>
    <lineage>
        <taxon>Bacteria</taxon>
        <taxon>Bacillati</taxon>
        <taxon>Cyanobacteriota</taxon>
        <taxon>Cyanophyceae</taxon>
        <taxon>Nostocales</taxon>
        <taxon>Nostocaceae</taxon>
        <taxon>Anabaena</taxon>
        <taxon>Anabaena azotica</taxon>
    </lineage>
</organism>
<comment type="caution">
    <text evidence="3">The sequence shown here is derived from an EMBL/GenBank/DDBJ whole genome shotgun (WGS) entry which is preliminary data.</text>
</comment>
<evidence type="ECO:0000313" key="4">
    <source>
        <dbReference type="Proteomes" id="UP000661112"/>
    </source>
</evidence>
<sequence length="222" mass="24373">MQHLKNHKYRKFIPFIGIAILAIFINLGISFLSNFLPNVTNVNLASAQSVPKTQTYTIFCQRIPNNPIEQDSDPVEVGVKFFADVDGQISAIRFYRGVANDSGYIVHLWSADGLLLRQGIVIEGQQPAPGWQTVQLYPPINIQAGQTYVASYYSSTGRYAQDIGYLKKAVDISPLHIPADSPDNPNGVYFYGLGGGFPTQGYEGSNYFVDVVFSPTATTPGL</sequence>
<dbReference type="InterPro" id="IPR025141">
    <property type="entry name" value="DUF4082"/>
</dbReference>
<dbReference type="RefSeq" id="WP_190475018.1">
    <property type="nucleotide sequence ID" value="NZ_JACJSG010000025.1"/>
</dbReference>
<evidence type="ECO:0000256" key="1">
    <source>
        <dbReference type="SAM" id="Phobius"/>
    </source>
</evidence>
<keyword evidence="1" id="KW-1133">Transmembrane helix</keyword>
<dbReference type="Pfam" id="PF13313">
    <property type="entry name" value="DUF4082"/>
    <property type="match status" value="1"/>
</dbReference>
<reference evidence="3 4" key="1">
    <citation type="journal article" date="2020" name="ISME J.">
        <title>Comparative genomics reveals insights into cyanobacterial evolution and habitat adaptation.</title>
        <authorList>
            <person name="Chen M.Y."/>
            <person name="Teng W.K."/>
            <person name="Zhao L."/>
            <person name="Hu C.X."/>
            <person name="Zhou Y.K."/>
            <person name="Han B.P."/>
            <person name="Song L.R."/>
            <person name="Shu W.S."/>
        </authorList>
    </citation>
    <scope>NUCLEOTIDE SEQUENCE [LARGE SCALE GENOMIC DNA]</scope>
    <source>
        <strain evidence="3 4">FACHB-119</strain>
    </source>
</reference>
<dbReference type="Proteomes" id="UP000661112">
    <property type="component" value="Unassembled WGS sequence"/>
</dbReference>
<feature type="domain" description="DUF4082" evidence="2">
    <location>
        <begin position="63"/>
        <end position="209"/>
    </location>
</feature>
<dbReference type="EMBL" id="JACJSG010000025">
    <property type="protein sequence ID" value="MBD2502612.1"/>
    <property type="molecule type" value="Genomic_DNA"/>
</dbReference>
<evidence type="ECO:0000313" key="3">
    <source>
        <dbReference type="EMBL" id="MBD2502612.1"/>
    </source>
</evidence>
<evidence type="ECO:0000259" key="2">
    <source>
        <dbReference type="Pfam" id="PF13313"/>
    </source>
</evidence>